<name>A0A554W9E2_9BURK</name>
<gene>
    <name evidence="1" type="ORF">Talka_01086</name>
</gene>
<dbReference type="Proteomes" id="UP000315736">
    <property type="component" value="Unassembled WGS sequence"/>
</dbReference>
<keyword evidence="2" id="KW-1185">Reference proteome</keyword>
<proteinExistence type="predicted"/>
<accession>A0A554W9E2</accession>
<evidence type="ECO:0008006" key="3">
    <source>
        <dbReference type="Google" id="ProtNLM"/>
    </source>
</evidence>
<dbReference type="OrthoDB" id="8084719at2"/>
<dbReference type="EMBL" id="VJNB01000004">
    <property type="protein sequence ID" value="TSE20191.1"/>
    <property type="molecule type" value="Genomic_DNA"/>
</dbReference>
<organism evidence="1 2">
    <name type="scientific">Tepidimonas alkaliphilus</name>
    <dbReference type="NCBI Taxonomy" id="2588942"/>
    <lineage>
        <taxon>Bacteria</taxon>
        <taxon>Pseudomonadati</taxon>
        <taxon>Pseudomonadota</taxon>
        <taxon>Betaproteobacteria</taxon>
        <taxon>Burkholderiales</taxon>
        <taxon>Tepidimonas</taxon>
    </lineage>
</organism>
<sequence length="273" mass="29808">MALVAVLWVLAALASVALILAQQLQLETQRRQSQADGVRAQAQAQAALVHLMASGVLDAAWPEPPVRIWRLVWPDARVIVRMHSAADAIDLNHAPRDLIAAAFRYAGGLDELQARRWADAIVDERERRRAASGNSQEGLSPYQSVSDLLAYPGLPFDLWLRVESTLTVDSNQPTVDPWAARPAVLWVLAGGDAARAESWLAARAQVGQPDWSVIPAAWRGLPGTDRVILEAEVSHASGPVLRLRWLLARAFGGSDRLSWKILRQTVRNVASPG</sequence>
<evidence type="ECO:0000313" key="2">
    <source>
        <dbReference type="Proteomes" id="UP000315736"/>
    </source>
</evidence>
<comment type="caution">
    <text evidence="1">The sequence shown here is derived from an EMBL/GenBank/DDBJ whole genome shotgun (WGS) entry which is preliminary data.</text>
</comment>
<protein>
    <recommendedName>
        <fullName evidence="3">Type II secretion system (T2SS), protein K</fullName>
    </recommendedName>
</protein>
<dbReference type="AlphaFoldDB" id="A0A554W9E2"/>
<dbReference type="RefSeq" id="WP_143890113.1">
    <property type="nucleotide sequence ID" value="NZ_VJNB01000004.1"/>
</dbReference>
<evidence type="ECO:0000313" key="1">
    <source>
        <dbReference type="EMBL" id="TSE20191.1"/>
    </source>
</evidence>
<reference evidence="1 2" key="1">
    <citation type="submission" date="2019-07" db="EMBL/GenBank/DDBJ databases">
        <title>Tepidimonas alkaliphilus YIM 72238 draft genome.</title>
        <authorList>
            <person name="Da Costa M.S."/>
            <person name="Froufe H.J.C."/>
            <person name="Egas C."/>
            <person name="Albuquerque L."/>
        </authorList>
    </citation>
    <scope>NUCLEOTIDE SEQUENCE [LARGE SCALE GENOMIC DNA]</scope>
    <source>
        <strain evidence="1 2">YIM 72238</strain>
    </source>
</reference>